<dbReference type="AlphaFoldDB" id="S8EAZ1"/>
<evidence type="ECO:0000313" key="1">
    <source>
        <dbReference type="EMBL" id="EPT00434.1"/>
    </source>
</evidence>
<protein>
    <submittedName>
        <fullName evidence="1">Uncharacterized protein</fullName>
    </submittedName>
</protein>
<dbReference type="HOGENOM" id="CLU_2589787_0_0_1"/>
<evidence type="ECO:0000313" key="2">
    <source>
        <dbReference type="Proteomes" id="UP000015241"/>
    </source>
</evidence>
<gene>
    <name evidence="1" type="ORF">FOMPIDRAFT_1023808</name>
</gene>
<dbReference type="EMBL" id="KE504149">
    <property type="protein sequence ID" value="EPT00434.1"/>
    <property type="molecule type" value="Genomic_DNA"/>
</dbReference>
<proteinExistence type="predicted"/>
<accession>S8EAZ1</accession>
<keyword evidence="2" id="KW-1185">Reference proteome</keyword>
<dbReference type="InParanoid" id="S8EAZ1"/>
<sequence length="80" mass="8222">MPSACARLSPFTKSISDAYMPICTIGGGRLSSSSFARACCCFDSLEAAVVALGVDPVGTFRSVPVSVSNDGVFCKFASTC</sequence>
<reference evidence="1 2" key="1">
    <citation type="journal article" date="2012" name="Science">
        <title>The Paleozoic origin of enzymatic lignin decomposition reconstructed from 31 fungal genomes.</title>
        <authorList>
            <person name="Floudas D."/>
            <person name="Binder M."/>
            <person name="Riley R."/>
            <person name="Barry K."/>
            <person name="Blanchette R.A."/>
            <person name="Henrissat B."/>
            <person name="Martinez A.T."/>
            <person name="Otillar R."/>
            <person name="Spatafora J.W."/>
            <person name="Yadav J.S."/>
            <person name="Aerts A."/>
            <person name="Benoit I."/>
            <person name="Boyd A."/>
            <person name="Carlson A."/>
            <person name="Copeland A."/>
            <person name="Coutinho P.M."/>
            <person name="de Vries R.P."/>
            <person name="Ferreira P."/>
            <person name="Findley K."/>
            <person name="Foster B."/>
            <person name="Gaskell J."/>
            <person name="Glotzer D."/>
            <person name="Gorecki P."/>
            <person name="Heitman J."/>
            <person name="Hesse C."/>
            <person name="Hori C."/>
            <person name="Igarashi K."/>
            <person name="Jurgens J.A."/>
            <person name="Kallen N."/>
            <person name="Kersten P."/>
            <person name="Kohler A."/>
            <person name="Kuees U."/>
            <person name="Kumar T.K.A."/>
            <person name="Kuo A."/>
            <person name="LaButti K."/>
            <person name="Larrondo L.F."/>
            <person name="Lindquist E."/>
            <person name="Ling A."/>
            <person name="Lombard V."/>
            <person name="Lucas S."/>
            <person name="Lundell T."/>
            <person name="Martin R."/>
            <person name="McLaughlin D.J."/>
            <person name="Morgenstern I."/>
            <person name="Morin E."/>
            <person name="Murat C."/>
            <person name="Nagy L.G."/>
            <person name="Nolan M."/>
            <person name="Ohm R.A."/>
            <person name="Patyshakuliyeva A."/>
            <person name="Rokas A."/>
            <person name="Ruiz-Duenas F.J."/>
            <person name="Sabat G."/>
            <person name="Salamov A."/>
            <person name="Samejima M."/>
            <person name="Schmutz J."/>
            <person name="Slot J.C."/>
            <person name="St John F."/>
            <person name="Stenlid J."/>
            <person name="Sun H."/>
            <person name="Sun S."/>
            <person name="Syed K."/>
            <person name="Tsang A."/>
            <person name="Wiebenga A."/>
            <person name="Young D."/>
            <person name="Pisabarro A."/>
            <person name="Eastwood D.C."/>
            <person name="Martin F."/>
            <person name="Cullen D."/>
            <person name="Grigoriev I.V."/>
            <person name="Hibbett D.S."/>
        </authorList>
    </citation>
    <scope>NUCLEOTIDE SEQUENCE</scope>
    <source>
        <strain evidence="2">FP-58527</strain>
    </source>
</reference>
<name>S8EAZ1_FOMSC</name>
<dbReference type="Proteomes" id="UP000015241">
    <property type="component" value="Unassembled WGS sequence"/>
</dbReference>
<organism evidence="1 2">
    <name type="scientific">Fomitopsis schrenkii</name>
    <name type="common">Brown rot fungus</name>
    <dbReference type="NCBI Taxonomy" id="2126942"/>
    <lineage>
        <taxon>Eukaryota</taxon>
        <taxon>Fungi</taxon>
        <taxon>Dikarya</taxon>
        <taxon>Basidiomycota</taxon>
        <taxon>Agaricomycotina</taxon>
        <taxon>Agaricomycetes</taxon>
        <taxon>Polyporales</taxon>
        <taxon>Fomitopsis</taxon>
    </lineage>
</organism>